<evidence type="ECO:0000313" key="1">
    <source>
        <dbReference type="EMBL" id="AEI63556.1"/>
    </source>
</evidence>
<gene>
    <name evidence="1" type="ordered locus">LILAB_08225</name>
</gene>
<dbReference type="eggNOG" id="COG3550">
    <property type="taxonomic scope" value="Bacteria"/>
</dbReference>
<organism evidence="1 2">
    <name type="scientific">Myxococcus fulvus (strain ATCC BAA-855 / HW-1)</name>
    <dbReference type="NCBI Taxonomy" id="483219"/>
    <lineage>
        <taxon>Bacteria</taxon>
        <taxon>Pseudomonadati</taxon>
        <taxon>Myxococcota</taxon>
        <taxon>Myxococcia</taxon>
        <taxon>Myxococcales</taxon>
        <taxon>Cystobacterineae</taxon>
        <taxon>Myxococcaceae</taxon>
        <taxon>Myxococcus</taxon>
    </lineage>
</organism>
<dbReference type="KEGG" id="mfu:LILAB_08225"/>
<proteinExistence type="predicted"/>
<name>F8CE95_MYXFH</name>
<sequence length="87" mass="9624">MRMDLDGITRTTTWEGYEAGGEVDWGGLLQSFGRDAAALREGLHDLALRLRLLPELLADLGLPGETLDFAGLDLRGTEKRLRTWGLL</sequence>
<dbReference type="EMBL" id="CP002830">
    <property type="protein sequence ID" value="AEI63556.1"/>
    <property type="molecule type" value="Genomic_DNA"/>
</dbReference>
<dbReference type="AlphaFoldDB" id="F8CE95"/>
<evidence type="ECO:0000313" key="2">
    <source>
        <dbReference type="Proteomes" id="UP000000488"/>
    </source>
</evidence>
<accession>F8CE95</accession>
<reference evidence="1 2" key="1">
    <citation type="journal article" date="2011" name="J. Bacteriol.">
        <title>Genome sequence of the halotolerant marine bacterium Myxococcus fulvus HW-1.</title>
        <authorList>
            <person name="Li Z.F."/>
            <person name="Li X."/>
            <person name="Liu H."/>
            <person name="Liu X."/>
            <person name="Han K."/>
            <person name="Wu Z.H."/>
            <person name="Hu W."/>
            <person name="Li F.F."/>
            <person name="Li Y.Z."/>
        </authorList>
    </citation>
    <scope>NUCLEOTIDE SEQUENCE [LARGE SCALE GENOMIC DNA]</scope>
    <source>
        <strain evidence="2">ATCC BAA-855 / HW-1</strain>
    </source>
</reference>
<dbReference type="HOGENOM" id="CLU_2480103_0_0_7"/>
<dbReference type="Proteomes" id="UP000000488">
    <property type="component" value="Chromosome"/>
</dbReference>
<dbReference type="STRING" id="483219.LILAB_08225"/>
<protein>
    <submittedName>
        <fullName evidence="1">Uncharacterized protein</fullName>
    </submittedName>
</protein>